<dbReference type="InterPro" id="IPR058869">
    <property type="entry name" value="YqzN_YkzM"/>
</dbReference>
<gene>
    <name evidence="2" type="ORF">MOST_30160</name>
</gene>
<dbReference type="Proteomes" id="UP000239430">
    <property type="component" value="Unassembled WGS sequence"/>
</dbReference>
<comment type="caution">
    <text evidence="2">The sequence shown here is derived from an EMBL/GenBank/DDBJ whole genome shotgun (WGS) entry which is preliminary data.</text>
</comment>
<accession>A0A9X7J1A7</accession>
<feature type="domain" description="YqzN/YkzM" evidence="1">
    <location>
        <begin position="9"/>
        <end position="59"/>
    </location>
</feature>
<evidence type="ECO:0000259" key="1">
    <source>
        <dbReference type="Pfam" id="PF26160"/>
    </source>
</evidence>
<sequence length="60" mass="6369">MAGQKSSNEALYSRDELINAASSFGVKPEVVAGALRLAGKDTMTRAEAEAAIKAFLERKV</sequence>
<name>A0A9X7J1A7_9FIRM</name>
<evidence type="ECO:0000313" key="3">
    <source>
        <dbReference type="Proteomes" id="UP000239430"/>
    </source>
</evidence>
<organism evidence="2 3">
    <name type="scientific">Neomoorella stamsii</name>
    <dbReference type="NCBI Taxonomy" id="1266720"/>
    <lineage>
        <taxon>Bacteria</taxon>
        <taxon>Bacillati</taxon>
        <taxon>Bacillota</taxon>
        <taxon>Clostridia</taxon>
        <taxon>Neomoorellales</taxon>
        <taxon>Neomoorellaceae</taxon>
        <taxon>Neomoorella</taxon>
    </lineage>
</organism>
<reference evidence="2 3" key="1">
    <citation type="submission" date="2018-03" db="EMBL/GenBank/DDBJ databases">
        <title>Genome sequence of Moorella stamsii DSM 26217.</title>
        <authorList>
            <person name="Poehlein A."/>
            <person name="Daniel R."/>
        </authorList>
    </citation>
    <scope>NUCLEOTIDE SEQUENCE [LARGE SCALE GENOMIC DNA]</scope>
    <source>
        <strain evidence="3">DSM 26217</strain>
    </source>
</reference>
<evidence type="ECO:0000313" key="2">
    <source>
        <dbReference type="EMBL" id="PRR69594.1"/>
    </source>
</evidence>
<dbReference type="AlphaFoldDB" id="A0A9X7J1A7"/>
<dbReference type="Pfam" id="PF26160">
    <property type="entry name" value="YqzN_YkzM"/>
    <property type="match status" value="1"/>
</dbReference>
<dbReference type="EMBL" id="PVXL01000072">
    <property type="protein sequence ID" value="PRR69594.1"/>
    <property type="molecule type" value="Genomic_DNA"/>
</dbReference>
<keyword evidence="3" id="KW-1185">Reference proteome</keyword>
<protein>
    <recommendedName>
        <fullName evidence="1">YqzN/YkzM domain-containing protein</fullName>
    </recommendedName>
</protein>
<dbReference type="RefSeq" id="WP_054937019.1">
    <property type="nucleotide sequence ID" value="NZ_PVXL01000072.1"/>
</dbReference>
<proteinExistence type="predicted"/>